<gene>
    <name evidence="5" type="primary">ycf23</name>
</gene>
<accession>A0A1Z1M824</accession>
<keyword evidence="5" id="KW-0150">Chloroplast</keyword>
<dbReference type="SUPFAM" id="SSF51366">
    <property type="entry name" value="Ribulose-phoshate binding barrel"/>
    <property type="match status" value="1"/>
</dbReference>
<comment type="subcellular location">
    <subcellularLocation>
        <location evidence="1">Plastid</location>
    </subcellularLocation>
</comment>
<name>A0A1Z1M824_9FLOR</name>
<comment type="similarity">
    <text evidence="2">Belongs to the ycf23 family.</text>
</comment>
<dbReference type="RefSeq" id="YP_009393675.1">
    <property type="nucleotide sequence ID" value="NC_035269.1"/>
</dbReference>
<evidence type="ECO:0000256" key="1">
    <source>
        <dbReference type="ARBA" id="ARBA00004474"/>
    </source>
</evidence>
<evidence type="ECO:0000313" key="5">
    <source>
        <dbReference type="EMBL" id="ARW62237.1"/>
    </source>
</evidence>
<dbReference type="GeneID" id="33355410"/>
<evidence type="ECO:0000256" key="3">
    <source>
        <dbReference type="ARBA" id="ARBA00021523"/>
    </source>
</evidence>
<dbReference type="GO" id="GO:0009536">
    <property type="term" value="C:plastid"/>
    <property type="evidence" value="ECO:0007669"/>
    <property type="project" value="UniProtKB-SubCell"/>
</dbReference>
<protein>
    <recommendedName>
        <fullName evidence="3">Uncharacterized protein ycf23</fullName>
    </recommendedName>
</protein>
<keyword evidence="4 5" id="KW-0934">Plastid</keyword>
<dbReference type="InterPro" id="IPR011060">
    <property type="entry name" value="RibuloseP-bd_barrel"/>
</dbReference>
<evidence type="ECO:0000256" key="4">
    <source>
        <dbReference type="ARBA" id="ARBA00022640"/>
    </source>
</evidence>
<sequence length="278" mass="31509">MNLFYIKLLDSFKSKKIIKVISGLETFNIGKIYKMLKAADIAQASYIDLPANIKIISFLKKVTNLPLCVSSIDPLELYNCVMNGANIVEIGNFDIFYEKQINFSAFDILELAIETRKLVYSKDICVTIPHILNLYEQSYLAKKLEKLGINFLQTEGLHWDIDNSYIAVHNYKYDMISKSCHIASPTLSSTYLVSSSVNIPVIASSKINCISSSVAFSNGASGIGIKSAIYHRTTIYQMSLYLSEIFYMTDVFIKLHYKPQLICGINKNKIRIQKQIVY</sequence>
<dbReference type="PANTHER" id="PTHR36895">
    <property type="match status" value="1"/>
</dbReference>
<geneLocation type="chloroplast" evidence="5"/>
<organism evidence="5">
    <name type="scientific">Caloglossa beccarii</name>
    <dbReference type="NCBI Taxonomy" id="131038"/>
    <lineage>
        <taxon>Eukaryota</taxon>
        <taxon>Rhodophyta</taxon>
        <taxon>Florideophyceae</taxon>
        <taxon>Rhodymeniophycidae</taxon>
        <taxon>Ceramiales</taxon>
        <taxon>Delesseriaceae</taxon>
        <taxon>Caloglossa</taxon>
    </lineage>
</organism>
<dbReference type="PANTHER" id="PTHR36895:SF1">
    <property type="entry name" value="YCF23 PROTEIN"/>
    <property type="match status" value="1"/>
</dbReference>
<evidence type="ECO:0000256" key="2">
    <source>
        <dbReference type="ARBA" id="ARBA00009664"/>
    </source>
</evidence>
<dbReference type="InterPro" id="IPR007570">
    <property type="entry name" value="Uncharacterised_Ycf23"/>
</dbReference>
<reference evidence="5" key="1">
    <citation type="journal article" date="2017" name="J. Phycol.">
        <title>Analysis of chloroplast genomes and a supermatrix inform reclassification of the Rhodomelaceae (Rhodophyta).</title>
        <authorList>
            <person name="Diaz-Tapia P."/>
            <person name="Maggs C.A."/>
            <person name="West J.A."/>
            <person name="Verbruggen H."/>
        </authorList>
    </citation>
    <scope>NUCLEOTIDE SEQUENCE</scope>
    <source>
        <strain evidence="5">JW4523</strain>
    </source>
</reference>
<dbReference type="Pfam" id="PF04481">
    <property type="entry name" value="DUF561"/>
    <property type="match status" value="1"/>
</dbReference>
<dbReference type="EMBL" id="MF101422">
    <property type="protein sequence ID" value="ARW62237.1"/>
    <property type="molecule type" value="Genomic_DNA"/>
</dbReference>
<dbReference type="AlphaFoldDB" id="A0A1Z1M824"/>
<proteinExistence type="inferred from homology"/>